<feature type="transmembrane region" description="Helical" evidence="1">
    <location>
        <begin position="12"/>
        <end position="30"/>
    </location>
</feature>
<keyword evidence="1" id="KW-0812">Transmembrane</keyword>
<dbReference type="Gene3D" id="6.10.140.1340">
    <property type="match status" value="1"/>
</dbReference>
<dbReference type="InterPro" id="IPR021309">
    <property type="entry name" value="YgaP-like_TM"/>
</dbReference>
<protein>
    <submittedName>
        <fullName evidence="3">DUF2892 domain-containing protein</fullName>
    </submittedName>
</protein>
<dbReference type="RefSeq" id="WP_119109667.1">
    <property type="nucleotide sequence ID" value="NZ_QXJC01000004.1"/>
</dbReference>
<accession>A0A398CGM5</accession>
<keyword evidence="1" id="KW-1133">Transmembrane helix</keyword>
<keyword evidence="4" id="KW-1185">Reference proteome</keyword>
<dbReference type="AlphaFoldDB" id="A0A398CGM5"/>
<gene>
    <name evidence="3" type="ORF">D3F03_11445</name>
</gene>
<evidence type="ECO:0000313" key="3">
    <source>
        <dbReference type="EMBL" id="RID97963.1"/>
    </source>
</evidence>
<reference evidence="3 4" key="1">
    <citation type="submission" date="2018-09" db="EMBL/GenBank/DDBJ databases">
        <title>Draft genome of Simplicispira sp. NY-02.</title>
        <authorList>
            <person name="Im W.T."/>
        </authorList>
    </citation>
    <scope>NUCLEOTIDE SEQUENCE [LARGE SCALE GENOMIC DNA]</scope>
    <source>
        <strain evidence="3 4">NY-02</strain>
    </source>
</reference>
<feature type="domain" description="Inner membrane protein YgaP-like transmembrane" evidence="2">
    <location>
        <begin position="5"/>
        <end position="66"/>
    </location>
</feature>
<evidence type="ECO:0000256" key="1">
    <source>
        <dbReference type="SAM" id="Phobius"/>
    </source>
</evidence>
<proteinExistence type="predicted"/>
<name>A0A398CGM5_9BURK</name>
<dbReference type="EMBL" id="QXJC01000004">
    <property type="protein sequence ID" value="RID97963.1"/>
    <property type="molecule type" value="Genomic_DNA"/>
</dbReference>
<evidence type="ECO:0000313" key="4">
    <source>
        <dbReference type="Proteomes" id="UP000266302"/>
    </source>
</evidence>
<dbReference type="OrthoDB" id="8781369at2"/>
<keyword evidence="1" id="KW-0472">Membrane</keyword>
<organism evidence="3 4">
    <name type="scientific">Simplicispira hankyongi</name>
    <dbReference type="NCBI Taxonomy" id="2315688"/>
    <lineage>
        <taxon>Bacteria</taxon>
        <taxon>Pseudomonadati</taxon>
        <taxon>Pseudomonadota</taxon>
        <taxon>Betaproteobacteria</taxon>
        <taxon>Burkholderiales</taxon>
        <taxon>Comamonadaceae</taxon>
        <taxon>Simplicispira</taxon>
    </lineage>
</organism>
<comment type="caution">
    <text evidence="3">The sequence shown here is derived from an EMBL/GenBank/DDBJ whole genome shotgun (WGS) entry which is preliminary data.</text>
</comment>
<feature type="transmembrane region" description="Helical" evidence="1">
    <location>
        <begin position="36"/>
        <end position="61"/>
    </location>
</feature>
<dbReference type="Pfam" id="PF11127">
    <property type="entry name" value="YgaP-like_TM"/>
    <property type="match status" value="1"/>
</dbReference>
<sequence>MFYVKNVPHWERGLRLIVGVMALAFAAMNWGASGWAVGAGTIGAMLAMTGLVGFCPMCAMVGRKLDKRP</sequence>
<dbReference type="Proteomes" id="UP000266302">
    <property type="component" value="Unassembled WGS sequence"/>
</dbReference>
<evidence type="ECO:0000259" key="2">
    <source>
        <dbReference type="Pfam" id="PF11127"/>
    </source>
</evidence>